<evidence type="ECO:0000256" key="8">
    <source>
        <dbReference type="RuleBase" id="RU368092"/>
    </source>
</evidence>
<proteinExistence type="inferred from homology"/>
<comment type="similarity">
    <text evidence="3 8">Belongs to the acetolactate synthase small subunit family.</text>
</comment>
<dbReference type="InterPro" id="IPR002912">
    <property type="entry name" value="ACT_dom"/>
</dbReference>
<evidence type="ECO:0000313" key="10">
    <source>
        <dbReference type="Proteomes" id="UP000069030"/>
    </source>
</evidence>
<dbReference type="InterPro" id="IPR019455">
    <property type="entry name" value="Acetolactate_synth_ssu_C"/>
</dbReference>
<comment type="function">
    <text evidence="8">Catalyzes the conversion of 2 pyruvate molecules into acetolactate in the first common step of the biosynthetic pathway of the branched-amino acids such as leucine, isoleucine, and valine.</text>
</comment>
<organism evidence="9 10">
    <name type="scientific">Myroides odoratimimus</name>
    <dbReference type="NCBI Taxonomy" id="76832"/>
    <lineage>
        <taxon>Bacteria</taxon>
        <taxon>Pseudomonadati</taxon>
        <taxon>Bacteroidota</taxon>
        <taxon>Flavobacteriia</taxon>
        <taxon>Flavobacteriales</taxon>
        <taxon>Flavobacteriaceae</taxon>
        <taxon>Myroides</taxon>
    </lineage>
</organism>
<dbReference type="PROSITE" id="PS51671">
    <property type="entry name" value="ACT"/>
    <property type="match status" value="1"/>
</dbReference>
<evidence type="ECO:0000256" key="5">
    <source>
        <dbReference type="ARBA" id="ARBA00022605"/>
    </source>
</evidence>
<dbReference type="eggNOG" id="COG0440">
    <property type="taxonomic scope" value="Bacteria"/>
</dbReference>
<dbReference type="Gene3D" id="3.30.70.260">
    <property type="match status" value="1"/>
</dbReference>
<dbReference type="Pfam" id="PF10369">
    <property type="entry name" value="ALS_ss_C"/>
    <property type="match status" value="1"/>
</dbReference>
<dbReference type="GO" id="GO:0009099">
    <property type="term" value="P:L-valine biosynthetic process"/>
    <property type="evidence" value="ECO:0007669"/>
    <property type="project" value="UniProtKB-UniRule"/>
</dbReference>
<comment type="pathway">
    <text evidence="1 8">Amino-acid biosynthesis; L-isoleucine biosynthesis; L-isoleucine from 2-oxobutanoate: step 1/4.</text>
</comment>
<dbReference type="EMBL" id="CP013690">
    <property type="protein sequence ID" value="ALU27806.1"/>
    <property type="molecule type" value="Genomic_DNA"/>
</dbReference>
<dbReference type="GO" id="GO:0003984">
    <property type="term" value="F:acetolactate synthase activity"/>
    <property type="evidence" value="ECO:0007669"/>
    <property type="project" value="UniProtKB-UniRule"/>
</dbReference>
<evidence type="ECO:0000256" key="4">
    <source>
        <dbReference type="ARBA" id="ARBA00011744"/>
    </source>
</evidence>
<evidence type="ECO:0000256" key="3">
    <source>
        <dbReference type="ARBA" id="ARBA00006341"/>
    </source>
</evidence>
<dbReference type="Gene3D" id="3.30.70.1150">
    <property type="entry name" value="ACT-like. Chain A, domain 2"/>
    <property type="match status" value="1"/>
</dbReference>
<dbReference type="InterPro" id="IPR054480">
    <property type="entry name" value="AHAS_small-like_ACT"/>
</dbReference>
<accession>A0A0S7EHE6</accession>
<dbReference type="SUPFAM" id="SSF55021">
    <property type="entry name" value="ACT-like"/>
    <property type="match status" value="2"/>
</dbReference>
<dbReference type="GO" id="GO:1990610">
    <property type="term" value="F:acetolactate synthase regulator activity"/>
    <property type="evidence" value="ECO:0007669"/>
    <property type="project" value="UniProtKB-UniRule"/>
</dbReference>
<evidence type="ECO:0000256" key="6">
    <source>
        <dbReference type="ARBA" id="ARBA00023304"/>
    </source>
</evidence>
<dbReference type="GO" id="GO:0005829">
    <property type="term" value="C:cytosol"/>
    <property type="evidence" value="ECO:0007669"/>
    <property type="project" value="TreeGrafter"/>
</dbReference>
<dbReference type="GO" id="GO:0009097">
    <property type="term" value="P:isoleucine biosynthetic process"/>
    <property type="evidence" value="ECO:0007669"/>
    <property type="project" value="UniProtKB-UniRule"/>
</dbReference>
<gene>
    <name evidence="9" type="ORF">AS202_17360</name>
</gene>
<comment type="subunit">
    <text evidence="4 8">Dimer of large and small chains.</text>
</comment>
<sequence>MKEEFTLSVFTENSIGMLTRITNVFTRRHINLDSLTVSESEIKQVFKYTVVFKSTQEQVDKLIGQLERLVEVFKVFAHKNSDIIYQELALYKVKTNLLSNTQVEQIIRANQARILSVDKDFIAIEKTGYIEEIENLFTQLSSYGVLEFTRSGRVAITKPMNYEELYLIKN</sequence>
<reference evidence="9 10" key="1">
    <citation type="journal article" date="2016" name="J. Zhejiang Univ. Sci. B">
        <title>Antibiotic resistance mechanisms of Myroides sp.</title>
        <authorList>
            <person name="Hu S."/>
            <person name="Yuan S."/>
            <person name="Qu H."/>
            <person name="Jiang T."/>
            <person name="Zhou Y."/>
            <person name="Wang M."/>
            <person name="Ming D."/>
        </authorList>
    </citation>
    <scope>NUCLEOTIDE SEQUENCE [LARGE SCALE GENOMIC DNA]</scope>
    <source>
        <strain evidence="9 10">PR63039</strain>
    </source>
</reference>
<dbReference type="InterPro" id="IPR004789">
    <property type="entry name" value="Acetalactate_synth_ssu"/>
</dbReference>
<keyword evidence="5 8" id="KW-0028">Amino-acid biosynthesis</keyword>
<dbReference type="InterPro" id="IPR027271">
    <property type="entry name" value="Acetolactate_synth/TF_NikR_C"/>
</dbReference>
<dbReference type="NCBIfam" id="TIGR00119">
    <property type="entry name" value="acolac_sm"/>
    <property type="match status" value="1"/>
</dbReference>
<dbReference type="CDD" id="cd04878">
    <property type="entry name" value="ACT_AHAS"/>
    <property type="match status" value="1"/>
</dbReference>
<dbReference type="InterPro" id="IPR045865">
    <property type="entry name" value="ACT-like_dom_sf"/>
</dbReference>
<dbReference type="PANTHER" id="PTHR30239:SF0">
    <property type="entry name" value="ACETOLACTATE SYNTHASE SMALL SUBUNIT 1, CHLOROPLASTIC"/>
    <property type="match status" value="1"/>
</dbReference>
<comment type="pathway">
    <text evidence="2 8">Amino-acid biosynthesis; L-valine biosynthesis; L-valine from pyruvate: step 1/4.</text>
</comment>
<dbReference type="PANTHER" id="PTHR30239">
    <property type="entry name" value="ACETOLACTATE SYNTHASE SMALL SUBUNIT"/>
    <property type="match status" value="1"/>
</dbReference>
<dbReference type="EC" id="2.2.1.6" evidence="8"/>
<dbReference type="KEGG" id="mod:AS202_17360"/>
<keyword evidence="8" id="KW-0808">Transferase</keyword>
<dbReference type="GeneID" id="66976501"/>
<evidence type="ECO:0000256" key="1">
    <source>
        <dbReference type="ARBA" id="ARBA00004974"/>
    </source>
</evidence>
<evidence type="ECO:0000256" key="7">
    <source>
        <dbReference type="ARBA" id="ARBA00048670"/>
    </source>
</evidence>
<name>A0A0S7EHE6_9FLAO</name>
<evidence type="ECO:0000256" key="2">
    <source>
        <dbReference type="ARBA" id="ARBA00005025"/>
    </source>
</evidence>
<keyword evidence="6 8" id="KW-0100">Branched-chain amino acid biosynthesis</keyword>
<dbReference type="AlphaFoldDB" id="A0A0S7EHE6"/>
<dbReference type="Proteomes" id="UP000069030">
    <property type="component" value="Chromosome"/>
</dbReference>
<comment type="catalytic activity">
    <reaction evidence="7 8">
        <text>2 pyruvate + H(+) = (2S)-2-acetolactate + CO2</text>
        <dbReference type="Rhea" id="RHEA:25249"/>
        <dbReference type="ChEBI" id="CHEBI:15361"/>
        <dbReference type="ChEBI" id="CHEBI:15378"/>
        <dbReference type="ChEBI" id="CHEBI:16526"/>
        <dbReference type="ChEBI" id="CHEBI:58476"/>
        <dbReference type="EC" id="2.2.1.6"/>
    </reaction>
</comment>
<evidence type="ECO:0000313" key="9">
    <source>
        <dbReference type="EMBL" id="ALU27806.1"/>
    </source>
</evidence>
<dbReference type="RefSeq" id="WP_006258343.1">
    <property type="nucleotide sequence ID" value="NZ_BCMQ01000015.1"/>
</dbReference>
<dbReference type="Pfam" id="PF22629">
    <property type="entry name" value="ACT_AHAS_ss"/>
    <property type="match status" value="1"/>
</dbReference>
<dbReference type="InterPro" id="IPR039557">
    <property type="entry name" value="AHAS_ACT"/>
</dbReference>
<protein>
    <recommendedName>
        <fullName evidence="8">Acetolactate synthase small subunit</fullName>
        <shortName evidence="8">AHAS</shortName>
        <shortName evidence="8">ALS</shortName>
        <ecNumber evidence="8">2.2.1.6</ecNumber>
    </recommendedName>
    <alternativeName>
        <fullName evidence="8">Acetohydroxy-acid synthase small subunit</fullName>
    </alternativeName>
</protein>